<evidence type="ECO:0000259" key="2">
    <source>
        <dbReference type="PROSITE" id="PS51737"/>
    </source>
</evidence>
<gene>
    <name evidence="3" type="ORF">C8E03_102149</name>
</gene>
<feature type="coiled-coil region" evidence="1">
    <location>
        <begin position="274"/>
        <end position="332"/>
    </location>
</feature>
<dbReference type="GO" id="GO:0003677">
    <property type="term" value="F:DNA binding"/>
    <property type="evidence" value="ECO:0007669"/>
    <property type="project" value="InterPro"/>
</dbReference>
<proteinExistence type="predicted"/>
<name>A0A318EPI5_9FIRM</name>
<keyword evidence="1" id="KW-0175">Coiled coil</keyword>
<dbReference type="InterPro" id="IPR038109">
    <property type="entry name" value="DNA_bind_recomb_sf"/>
</dbReference>
<sequence length="373" mass="43618">MQCISANAIFGYKKSAKDIHKLEIDDETAFIVEMIFDYALTGKNSIQIAKMLNEQQIKTPAWYKNKCDRRSYEVDSKTIWTSAKVMKIIRDQRYAGDMVGNVRATTKVAKNDNIRVDRKEWIIVENTHKGIVSKEIFRKVNEEIMPIKERSNVAVGESRRQGFCYCAYCGRLLQKENNPVNPYLFCVRQKYDVKNGCDEMKIMTIPLQATLSAMVVKYVSSLIELQTFVKRSKMKIFQNHKSAMTGDEIEKEILKLKQSTISLNQRYHEGRFTKEAYILQKDKIRIQIEELEDKKLQILNGIGDKEAQKEWEKELEEKIEKFKDRISFTESELAEVISRVDVYSQTEIRVKWRFMDFTAKATDYLVRAQKIAC</sequence>
<evidence type="ECO:0000313" key="4">
    <source>
        <dbReference type="Proteomes" id="UP000247523"/>
    </source>
</evidence>
<accession>A0A318EPI5</accession>
<dbReference type="RefSeq" id="WP_110290479.1">
    <property type="nucleotide sequence ID" value="NZ_QICS01000002.1"/>
</dbReference>
<dbReference type="InterPro" id="IPR011109">
    <property type="entry name" value="DNA_bind_recombinase_dom"/>
</dbReference>
<evidence type="ECO:0000256" key="1">
    <source>
        <dbReference type="SAM" id="Coils"/>
    </source>
</evidence>
<dbReference type="Gene3D" id="3.90.1750.20">
    <property type="entry name" value="Putative Large Serine Recombinase, Chain B, Domain 2"/>
    <property type="match status" value="1"/>
</dbReference>
<dbReference type="EMBL" id="QICS01000002">
    <property type="protein sequence ID" value="PXV93381.1"/>
    <property type="molecule type" value="Genomic_DNA"/>
</dbReference>
<dbReference type="PANTHER" id="PTHR30461">
    <property type="entry name" value="DNA-INVERTASE FROM LAMBDOID PROPHAGE"/>
    <property type="match status" value="1"/>
</dbReference>
<dbReference type="PANTHER" id="PTHR30461:SF23">
    <property type="entry name" value="DNA RECOMBINASE-RELATED"/>
    <property type="match status" value="1"/>
</dbReference>
<protein>
    <submittedName>
        <fullName evidence="3">Recombinase</fullName>
    </submittedName>
</protein>
<feature type="domain" description="Recombinase" evidence="2">
    <location>
        <begin position="9"/>
        <end position="150"/>
    </location>
</feature>
<comment type="caution">
    <text evidence="3">The sequence shown here is derived from an EMBL/GenBank/DDBJ whole genome shotgun (WGS) entry which is preliminary data.</text>
</comment>
<dbReference type="GO" id="GO:0000150">
    <property type="term" value="F:DNA strand exchange activity"/>
    <property type="evidence" value="ECO:0007669"/>
    <property type="project" value="InterPro"/>
</dbReference>
<dbReference type="PROSITE" id="PS51737">
    <property type="entry name" value="RECOMBINASE_DNA_BIND"/>
    <property type="match status" value="1"/>
</dbReference>
<dbReference type="InterPro" id="IPR050639">
    <property type="entry name" value="SSR_resolvase"/>
</dbReference>
<dbReference type="Pfam" id="PF07508">
    <property type="entry name" value="Recombinase"/>
    <property type="match status" value="1"/>
</dbReference>
<evidence type="ECO:0000313" key="3">
    <source>
        <dbReference type="EMBL" id="PXV93381.1"/>
    </source>
</evidence>
<organism evidence="3 4">
    <name type="scientific">Lachnotalea glycerini</name>
    <dbReference type="NCBI Taxonomy" id="1763509"/>
    <lineage>
        <taxon>Bacteria</taxon>
        <taxon>Bacillati</taxon>
        <taxon>Bacillota</taxon>
        <taxon>Clostridia</taxon>
        <taxon>Lachnospirales</taxon>
        <taxon>Lachnospiraceae</taxon>
        <taxon>Lachnotalea</taxon>
    </lineage>
</organism>
<dbReference type="AlphaFoldDB" id="A0A318EPI5"/>
<reference evidence="3 4" key="1">
    <citation type="submission" date="2018-05" db="EMBL/GenBank/DDBJ databases">
        <title>Genomic Encyclopedia of Type Strains, Phase IV (KMG-IV): sequencing the most valuable type-strain genomes for metagenomic binning, comparative biology and taxonomic classification.</title>
        <authorList>
            <person name="Goeker M."/>
        </authorList>
    </citation>
    <scope>NUCLEOTIDE SEQUENCE [LARGE SCALE GENOMIC DNA]</scope>
    <source>
        <strain evidence="3 4">DSM 28816</strain>
    </source>
</reference>
<dbReference type="Proteomes" id="UP000247523">
    <property type="component" value="Unassembled WGS sequence"/>
</dbReference>